<dbReference type="GO" id="GO:0070124">
    <property type="term" value="P:mitochondrial translational initiation"/>
    <property type="evidence" value="ECO:0007669"/>
    <property type="project" value="TreeGrafter"/>
</dbReference>
<dbReference type="PANTHER" id="PTHR28058">
    <property type="entry name" value="37S RIBOSOMAL PROTEIN MRP51, MITOCHONDRIAL"/>
    <property type="match status" value="1"/>
</dbReference>
<feature type="region of interest" description="Disordered" evidence="1">
    <location>
        <begin position="154"/>
        <end position="177"/>
    </location>
</feature>
<accession>A0AAI9EEQ2</accession>
<dbReference type="GO" id="GO:0003735">
    <property type="term" value="F:structural constituent of ribosome"/>
    <property type="evidence" value="ECO:0007669"/>
    <property type="project" value="TreeGrafter"/>
</dbReference>
<dbReference type="InterPro" id="IPR016712">
    <property type="entry name" value="Rbsml_bS1m-like"/>
</dbReference>
<protein>
    <submittedName>
        <fullName evidence="2">Uncharacterized protein</fullName>
    </submittedName>
</protein>
<dbReference type="PANTHER" id="PTHR28058:SF1">
    <property type="entry name" value="SMALL RIBOSOMAL SUBUNIT PROTEIN BS1M"/>
    <property type="match status" value="1"/>
</dbReference>
<feature type="region of interest" description="Disordered" evidence="1">
    <location>
        <begin position="497"/>
        <end position="522"/>
    </location>
</feature>
<comment type="caution">
    <text evidence="2">The sequence shown here is derived from an EMBL/GenBank/DDBJ whole genome shotgun (WGS) entry which is preliminary data.</text>
</comment>
<sequence>MSRSLNAPSARLLQSSRLFSIPRPLPQPAFDQATSTGDYRASDTATLPYPVQQAITTPASSHSRGDFGLKRPLPSRAIRTSTPHIKVNAHDNFAHITDFGSAANHTQTEAKWREMNVPMMAKPLPRTNYTNKEPPQSAYDDKVDHTDRDALRVDVTERQMQQSGSSGPESTEKRRWKYGGPWVTGMSEGEFEMYIVQTISARKAEFKEFLKEKMLDARVQQEQRASREQGEGRVTYYRKQELRREIEANYEKEEKKLRDNHTAQRLSSELTAAICDFLDLPGIRAPGPANLGLNLETEELRQRLTENIDKGENLSPPTTHPAAGLSHLRSRLYMENHPVHGPQAHRSPVLSRVLRARNSQIAASLNNAVLGVGGVVALDPVSTGIRVGRPRKPIDGENQLEHYTEYTRMTDALDQDIKGGNKMWVQPETAFIDEKGRVRLLVSRGDQEAVAVKTNRVQHIHEAKSASLSSPSYISHEGGYGNSRYGTRLPDMRHARPGRSHVQGFDEELGMSSQQGPIDRGAASARIRELTGGRMPNS</sequence>
<name>A0AAI9EEQ2_9PEZI</name>
<dbReference type="Pfam" id="PF11709">
    <property type="entry name" value="Mit_ribos_Mrp51"/>
    <property type="match status" value="1"/>
</dbReference>
<feature type="region of interest" description="Disordered" evidence="1">
    <location>
        <begin position="55"/>
        <end position="74"/>
    </location>
</feature>
<feature type="region of interest" description="Disordered" evidence="1">
    <location>
        <begin position="21"/>
        <end position="43"/>
    </location>
</feature>
<keyword evidence="3" id="KW-1185">Reference proteome</keyword>
<dbReference type="GO" id="GO:0005763">
    <property type="term" value="C:mitochondrial small ribosomal subunit"/>
    <property type="evidence" value="ECO:0007669"/>
    <property type="project" value="TreeGrafter"/>
</dbReference>
<evidence type="ECO:0000256" key="1">
    <source>
        <dbReference type="SAM" id="MobiDB-lite"/>
    </source>
</evidence>
<reference evidence="2" key="1">
    <citation type="submission" date="2023-11" db="EMBL/GenBank/DDBJ databases">
        <authorList>
            <person name="Alioto T."/>
            <person name="Alioto T."/>
            <person name="Gomez Garrido J."/>
        </authorList>
    </citation>
    <scope>NUCLEOTIDE SEQUENCE</scope>
</reference>
<gene>
    <name evidence="2" type="ORF">LECACI_7A008781</name>
</gene>
<proteinExistence type="predicted"/>
<dbReference type="AlphaFoldDB" id="A0AAI9EEQ2"/>
<evidence type="ECO:0000313" key="3">
    <source>
        <dbReference type="Proteomes" id="UP001296104"/>
    </source>
</evidence>
<evidence type="ECO:0000313" key="2">
    <source>
        <dbReference type="EMBL" id="CAK4033623.1"/>
    </source>
</evidence>
<organism evidence="2 3">
    <name type="scientific">Lecanosticta acicola</name>
    <dbReference type="NCBI Taxonomy" id="111012"/>
    <lineage>
        <taxon>Eukaryota</taxon>
        <taxon>Fungi</taxon>
        <taxon>Dikarya</taxon>
        <taxon>Ascomycota</taxon>
        <taxon>Pezizomycotina</taxon>
        <taxon>Dothideomycetes</taxon>
        <taxon>Dothideomycetidae</taxon>
        <taxon>Mycosphaerellales</taxon>
        <taxon>Mycosphaerellaceae</taxon>
        <taxon>Lecanosticta</taxon>
    </lineage>
</organism>
<dbReference type="EMBL" id="CAVMBE010000090">
    <property type="protein sequence ID" value="CAK4033623.1"/>
    <property type="molecule type" value="Genomic_DNA"/>
</dbReference>
<dbReference type="Proteomes" id="UP001296104">
    <property type="component" value="Unassembled WGS sequence"/>
</dbReference>
<feature type="compositionally biased region" description="Polar residues" evidence="1">
    <location>
        <begin position="158"/>
        <end position="169"/>
    </location>
</feature>